<sequence length="136" mass="15321">NDENILLELSESDKKLQNIKNNYMQIDIESSYKCSFISCSNIYDYHEATDASEATTSAVPVTPFTDFTNLNMLFQPHYPTFPFFMNPLVLNKATAEHQEASLSSNNYVNQKKSGLSKIKLETTSELTSNDDSVSDT</sequence>
<accession>A0ACA9NF42</accession>
<proteinExistence type="predicted"/>
<evidence type="ECO:0000313" key="2">
    <source>
        <dbReference type="Proteomes" id="UP000789366"/>
    </source>
</evidence>
<name>A0ACA9NF42_9GLOM</name>
<reference evidence="1" key="1">
    <citation type="submission" date="2021-06" db="EMBL/GenBank/DDBJ databases">
        <authorList>
            <person name="Kallberg Y."/>
            <person name="Tangrot J."/>
            <person name="Rosling A."/>
        </authorList>
    </citation>
    <scope>NUCLEOTIDE SEQUENCE</scope>
    <source>
        <strain evidence="1">28 12/20/2015</strain>
    </source>
</reference>
<organism evidence="1 2">
    <name type="scientific">Cetraspora pellucida</name>
    <dbReference type="NCBI Taxonomy" id="1433469"/>
    <lineage>
        <taxon>Eukaryota</taxon>
        <taxon>Fungi</taxon>
        <taxon>Fungi incertae sedis</taxon>
        <taxon>Mucoromycota</taxon>
        <taxon>Glomeromycotina</taxon>
        <taxon>Glomeromycetes</taxon>
        <taxon>Diversisporales</taxon>
        <taxon>Gigasporaceae</taxon>
        <taxon>Cetraspora</taxon>
    </lineage>
</organism>
<gene>
    <name evidence="1" type="ORF">SPELUC_LOCUS8906</name>
</gene>
<dbReference type="Proteomes" id="UP000789366">
    <property type="component" value="Unassembled WGS sequence"/>
</dbReference>
<evidence type="ECO:0000313" key="1">
    <source>
        <dbReference type="EMBL" id="CAG8650753.1"/>
    </source>
</evidence>
<feature type="non-terminal residue" evidence="1">
    <location>
        <position position="1"/>
    </location>
</feature>
<feature type="non-terminal residue" evidence="1">
    <location>
        <position position="136"/>
    </location>
</feature>
<comment type="caution">
    <text evidence="1">The sequence shown here is derived from an EMBL/GenBank/DDBJ whole genome shotgun (WGS) entry which is preliminary data.</text>
</comment>
<keyword evidence="2" id="KW-1185">Reference proteome</keyword>
<protein>
    <submittedName>
        <fullName evidence="1">836_t:CDS:1</fullName>
    </submittedName>
</protein>
<dbReference type="EMBL" id="CAJVPW010014041">
    <property type="protein sequence ID" value="CAG8650753.1"/>
    <property type="molecule type" value="Genomic_DNA"/>
</dbReference>